<sequence length="78" mass="8662">MNTNIARSLKIGAKVVAVPDRAETALAEQGSMAEVTLLKLEIYRKMSECEERRWSHGEIVKNCMSVETNHKASNICGL</sequence>
<accession>A0AAD5MTD7</accession>
<dbReference type="EMBL" id="JAHQIW010002374">
    <property type="protein sequence ID" value="KAJ1355161.1"/>
    <property type="molecule type" value="Genomic_DNA"/>
</dbReference>
<comment type="caution">
    <text evidence="1">The sequence shown here is derived from an EMBL/GenBank/DDBJ whole genome shotgun (WGS) entry which is preliminary data.</text>
</comment>
<dbReference type="Proteomes" id="UP001196413">
    <property type="component" value="Unassembled WGS sequence"/>
</dbReference>
<evidence type="ECO:0000313" key="2">
    <source>
        <dbReference type="Proteomes" id="UP001196413"/>
    </source>
</evidence>
<protein>
    <submittedName>
        <fullName evidence="1">Uncharacterized protein</fullName>
    </submittedName>
</protein>
<keyword evidence="2" id="KW-1185">Reference proteome</keyword>
<proteinExistence type="predicted"/>
<evidence type="ECO:0000313" key="1">
    <source>
        <dbReference type="EMBL" id="KAJ1355161.1"/>
    </source>
</evidence>
<gene>
    <name evidence="1" type="ORF">KIN20_012468</name>
</gene>
<name>A0AAD5MTD7_PARTN</name>
<reference evidence="1" key="1">
    <citation type="submission" date="2021-06" db="EMBL/GenBank/DDBJ databases">
        <title>Parelaphostrongylus tenuis whole genome reference sequence.</title>
        <authorList>
            <person name="Garwood T.J."/>
            <person name="Larsen P.A."/>
            <person name="Fountain-Jones N.M."/>
            <person name="Garbe J.R."/>
            <person name="Macchietto M.G."/>
            <person name="Kania S.A."/>
            <person name="Gerhold R.W."/>
            <person name="Richards J.E."/>
            <person name="Wolf T.M."/>
        </authorList>
    </citation>
    <scope>NUCLEOTIDE SEQUENCE</scope>
    <source>
        <strain evidence="1">MNPRO001-30</strain>
        <tissue evidence="1">Meninges</tissue>
    </source>
</reference>
<organism evidence="1 2">
    <name type="scientific">Parelaphostrongylus tenuis</name>
    <name type="common">Meningeal worm</name>
    <dbReference type="NCBI Taxonomy" id="148309"/>
    <lineage>
        <taxon>Eukaryota</taxon>
        <taxon>Metazoa</taxon>
        <taxon>Ecdysozoa</taxon>
        <taxon>Nematoda</taxon>
        <taxon>Chromadorea</taxon>
        <taxon>Rhabditida</taxon>
        <taxon>Rhabditina</taxon>
        <taxon>Rhabditomorpha</taxon>
        <taxon>Strongyloidea</taxon>
        <taxon>Metastrongylidae</taxon>
        <taxon>Parelaphostrongylus</taxon>
    </lineage>
</organism>
<dbReference type="AlphaFoldDB" id="A0AAD5MTD7"/>